<comment type="caution">
    <text evidence="1">The sequence shown here is derived from an EMBL/GenBank/DDBJ whole genome shotgun (WGS) entry which is preliminary data.</text>
</comment>
<dbReference type="AlphaFoldDB" id="A0AAN8FI67"/>
<accession>A0AAN8FI67</accession>
<gene>
    <name evidence="1" type="ORF">GCK32_003982</name>
</gene>
<evidence type="ECO:0000313" key="1">
    <source>
        <dbReference type="EMBL" id="KAK5976899.1"/>
    </source>
</evidence>
<name>A0AAN8FI67_TRICO</name>
<organism evidence="1 2">
    <name type="scientific">Trichostrongylus colubriformis</name>
    <name type="common">Black scour worm</name>
    <dbReference type="NCBI Taxonomy" id="6319"/>
    <lineage>
        <taxon>Eukaryota</taxon>
        <taxon>Metazoa</taxon>
        <taxon>Ecdysozoa</taxon>
        <taxon>Nematoda</taxon>
        <taxon>Chromadorea</taxon>
        <taxon>Rhabditida</taxon>
        <taxon>Rhabditina</taxon>
        <taxon>Rhabditomorpha</taxon>
        <taxon>Strongyloidea</taxon>
        <taxon>Trichostrongylidae</taxon>
        <taxon>Trichostrongylus</taxon>
    </lineage>
</organism>
<reference evidence="1 2" key="1">
    <citation type="submission" date="2019-10" db="EMBL/GenBank/DDBJ databases">
        <title>Assembly and Annotation for the nematode Trichostrongylus colubriformis.</title>
        <authorList>
            <person name="Martin J."/>
        </authorList>
    </citation>
    <scope>NUCLEOTIDE SEQUENCE [LARGE SCALE GENOMIC DNA]</scope>
    <source>
        <strain evidence="1">G859</strain>
        <tissue evidence="1">Whole worm</tissue>
    </source>
</reference>
<dbReference type="EMBL" id="WIXE01011239">
    <property type="protein sequence ID" value="KAK5976899.1"/>
    <property type="molecule type" value="Genomic_DNA"/>
</dbReference>
<keyword evidence="2" id="KW-1185">Reference proteome</keyword>
<proteinExistence type="predicted"/>
<protein>
    <submittedName>
        <fullName evidence="1">Uncharacterized protein</fullName>
    </submittedName>
</protein>
<feature type="non-terminal residue" evidence="1">
    <location>
        <position position="119"/>
    </location>
</feature>
<dbReference type="Proteomes" id="UP001331761">
    <property type="component" value="Unassembled WGS sequence"/>
</dbReference>
<sequence>MGPLPWRFAFMVTITVLVKNNRTQENDRHEAVKESDSQELSTLYEACQSSLRSQEEPTGMRICAWTRRQQMAEGNCPEYNFVTGYIQEHIRGCVIGVDMVICSCKDQECFKDVDDKALR</sequence>
<evidence type="ECO:0000313" key="2">
    <source>
        <dbReference type="Proteomes" id="UP001331761"/>
    </source>
</evidence>